<evidence type="ECO:0000313" key="3">
    <source>
        <dbReference type="Proteomes" id="UP001066276"/>
    </source>
</evidence>
<gene>
    <name evidence="2" type="ORF">NDU88_005596</name>
</gene>
<protein>
    <submittedName>
        <fullName evidence="2">Uncharacterized protein</fullName>
    </submittedName>
</protein>
<dbReference type="EMBL" id="JANPWB010000008">
    <property type="protein sequence ID" value="KAJ1165167.1"/>
    <property type="molecule type" value="Genomic_DNA"/>
</dbReference>
<feature type="region of interest" description="Disordered" evidence="1">
    <location>
        <begin position="1"/>
        <end position="22"/>
    </location>
</feature>
<keyword evidence="3" id="KW-1185">Reference proteome</keyword>
<proteinExistence type="predicted"/>
<dbReference type="Proteomes" id="UP001066276">
    <property type="component" value="Chromosome 4_2"/>
</dbReference>
<evidence type="ECO:0000256" key="1">
    <source>
        <dbReference type="SAM" id="MobiDB-lite"/>
    </source>
</evidence>
<organism evidence="2 3">
    <name type="scientific">Pleurodeles waltl</name>
    <name type="common">Iberian ribbed newt</name>
    <dbReference type="NCBI Taxonomy" id="8319"/>
    <lineage>
        <taxon>Eukaryota</taxon>
        <taxon>Metazoa</taxon>
        <taxon>Chordata</taxon>
        <taxon>Craniata</taxon>
        <taxon>Vertebrata</taxon>
        <taxon>Euteleostomi</taxon>
        <taxon>Amphibia</taxon>
        <taxon>Batrachia</taxon>
        <taxon>Caudata</taxon>
        <taxon>Salamandroidea</taxon>
        <taxon>Salamandridae</taxon>
        <taxon>Pleurodelinae</taxon>
        <taxon>Pleurodeles</taxon>
    </lineage>
</organism>
<name>A0AAV7SMC7_PLEWA</name>
<comment type="caution">
    <text evidence="2">The sequence shown here is derived from an EMBL/GenBank/DDBJ whole genome shotgun (WGS) entry which is preliminary data.</text>
</comment>
<dbReference type="AlphaFoldDB" id="A0AAV7SMC7"/>
<accession>A0AAV7SMC7</accession>
<sequence>MRGRVLVPDAEENPRPAAVTRLRPPAATILLTRPRLKARSDDSGQRGEGVGTHWDNATLWAGALPGPGSLPSFQCGSLAGSLLSPPVRQQLKQDIKKHEQALKDIENRLSTHLECLQA</sequence>
<reference evidence="2" key="1">
    <citation type="journal article" date="2022" name="bioRxiv">
        <title>Sequencing and chromosome-scale assembly of the giantPleurodeles waltlgenome.</title>
        <authorList>
            <person name="Brown T."/>
            <person name="Elewa A."/>
            <person name="Iarovenko S."/>
            <person name="Subramanian E."/>
            <person name="Araus A.J."/>
            <person name="Petzold A."/>
            <person name="Susuki M."/>
            <person name="Suzuki K.-i.T."/>
            <person name="Hayashi T."/>
            <person name="Toyoda A."/>
            <person name="Oliveira C."/>
            <person name="Osipova E."/>
            <person name="Leigh N.D."/>
            <person name="Simon A."/>
            <person name="Yun M.H."/>
        </authorList>
    </citation>
    <scope>NUCLEOTIDE SEQUENCE</scope>
    <source>
        <strain evidence="2">20211129_DDA</strain>
        <tissue evidence="2">Liver</tissue>
    </source>
</reference>
<evidence type="ECO:0000313" key="2">
    <source>
        <dbReference type="EMBL" id="KAJ1165167.1"/>
    </source>
</evidence>